<evidence type="ECO:0000256" key="1">
    <source>
        <dbReference type="SAM" id="MobiDB-lite"/>
    </source>
</evidence>
<sequence length="389" mass="43550">MLEALRRFSSGWVPIRRQQPATGARTSRPPPGPYALARPCAGTLPYAQAVACRRAQARARPPPLLLSMHVAQQPRRGALSLFSQCQIKITKLEICQKYVAEKRGIALEIAGGKIDVHDKSHREGQHAYPQPTHTSPSQSGLFDDQFGQFMQKFHDNQQVFEQTFTQQQQELEQSFVKTDLLITQLMEIRRRQGSQSPYQPIDNHEHHCVDCDPQFDSQIPSTTSQSNMIVDIPTWKIRDNINGSNQEEMSATENQSIVLAQLETDHQEDSIHNVIFEENSSELVEFKLGGEEKECHPDVGPEFDVTLFQVGDKEEVFDVPLSFDEASVQPPSCDHQNGSSSSLPRAPAPAGPRRAPARLPARARVRWPTPRPPHAPSPRPALVHDFACA</sequence>
<reference evidence="2" key="1">
    <citation type="submission" date="2017-07" db="EMBL/GenBank/DDBJ databases">
        <title>Taro Niue Genome Assembly and Annotation.</title>
        <authorList>
            <person name="Atibalentja N."/>
            <person name="Keating K."/>
            <person name="Fields C.J."/>
        </authorList>
    </citation>
    <scope>NUCLEOTIDE SEQUENCE</scope>
    <source>
        <strain evidence="2">Niue_2</strain>
        <tissue evidence="2">Leaf</tissue>
    </source>
</reference>
<gene>
    <name evidence="2" type="ORF">Taro_001545</name>
</gene>
<organism evidence="2 3">
    <name type="scientific">Colocasia esculenta</name>
    <name type="common">Wild taro</name>
    <name type="synonym">Arum esculentum</name>
    <dbReference type="NCBI Taxonomy" id="4460"/>
    <lineage>
        <taxon>Eukaryota</taxon>
        <taxon>Viridiplantae</taxon>
        <taxon>Streptophyta</taxon>
        <taxon>Embryophyta</taxon>
        <taxon>Tracheophyta</taxon>
        <taxon>Spermatophyta</taxon>
        <taxon>Magnoliopsida</taxon>
        <taxon>Liliopsida</taxon>
        <taxon>Araceae</taxon>
        <taxon>Aroideae</taxon>
        <taxon>Colocasieae</taxon>
        <taxon>Colocasia</taxon>
    </lineage>
</organism>
<feature type="region of interest" description="Disordered" evidence="1">
    <location>
        <begin position="325"/>
        <end position="384"/>
    </location>
</feature>
<proteinExistence type="predicted"/>
<dbReference type="EMBL" id="NMUH01000032">
    <property type="protein sequence ID" value="MQL69259.1"/>
    <property type="molecule type" value="Genomic_DNA"/>
</dbReference>
<protein>
    <submittedName>
        <fullName evidence="2">Uncharacterized protein</fullName>
    </submittedName>
</protein>
<name>A0A843TL11_COLES</name>
<feature type="region of interest" description="Disordered" evidence="1">
    <location>
        <begin position="119"/>
        <end position="138"/>
    </location>
</feature>
<evidence type="ECO:0000313" key="2">
    <source>
        <dbReference type="EMBL" id="MQL69259.1"/>
    </source>
</evidence>
<accession>A0A843TL11</accession>
<feature type="compositionally biased region" description="Low complexity" evidence="1">
    <location>
        <begin position="351"/>
        <end position="368"/>
    </location>
</feature>
<keyword evidence="3" id="KW-1185">Reference proteome</keyword>
<feature type="compositionally biased region" description="Polar residues" evidence="1">
    <location>
        <begin position="334"/>
        <end position="343"/>
    </location>
</feature>
<feature type="non-terminal residue" evidence="2">
    <location>
        <position position="389"/>
    </location>
</feature>
<dbReference type="AlphaFoldDB" id="A0A843TL11"/>
<evidence type="ECO:0000313" key="3">
    <source>
        <dbReference type="Proteomes" id="UP000652761"/>
    </source>
</evidence>
<dbReference type="Proteomes" id="UP000652761">
    <property type="component" value="Unassembled WGS sequence"/>
</dbReference>
<feature type="compositionally biased region" description="Pro residues" evidence="1">
    <location>
        <begin position="369"/>
        <end position="379"/>
    </location>
</feature>
<comment type="caution">
    <text evidence="2">The sequence shown here is derived from an EMBL/GenBank/DDBJ whole genome shotgun (WGS) entry which is preliminary data.</text>
</comment>